<feature type="compositionally biased region" description="Basic and acidic residues" evidence="1">
    <location>
        <begin position="8"/>
        <end position="24"/>
    </location>
</feature>
<gene>
    <name evidence="2" type="ORF">LTR78_001577</name>
</gene>
<evidence type="ECO:0008006" key="4">
    <source>
        <dbReference type="Google" id="ProtNLM"/>
    </source>
</evidence>
<comment type="caution">
    <text evidence="2">The sequence shown here is derived from an EMBL/GenBank/DDBJ whole genome shotgun (WGS) entry which is preliminary data.</text>
</comment>
<protein>
    <recommendedName>
        <fullName evidence="4">Histone deacetylase complex subunit SAP30 Sin3 binding domain-containing protein</fullName>
    </recommendedName>
</protein>
<keyword evidence="3" id="KW-1185">Reference proteome</keyword>
<name>A0AAE0WUB0_9PEZI</name>
<evidence type="ECO:0000313" key="3">
    <source>
        <dbReference type="Proteomes" id="UP001274830"/>
    </source>
</evidence>
<proteinExistence type="predicted"/>
<reference evidence="2" key="1">
    <citation type="submission" date="2023-07" db="EMBL/GenBank/DDBJ databases">
        <title>Black Yeasts Isolated from many extreme environments.</title>
        <authorList>
            <person name="Coleine C."/>
            <person name="Stajich J.E."/>
            <person name="Selbmann L."/>
        </authorList>
    </citation>
    <scope>NUCLEOTIDE SEQUENCE</scope>
    <source>
        <strain evidence="2">CCFEE 5485</strain>
    </source>
</reference>
<accession>A0AAE0WUB0</accession>
<dbReference type="InterPro" id="IPR038291">
    <property type="entry name" value="SAP30_C_sf"/>
</dbReference>
<sequence>MPPAKARPAQDDARSDVSTTRDRQVAAAAHARSKRNTGQGQPNGSHLKEIALVSTESGNVVVPGQSTGMSWTTTSPKVLNTYRVAHHLPLPAAFTSPYNQALLSNAGIGRQSPTMARRKDKRRIAKEQLALAVRKNFNTAAVSETDVVVGLVYKVRHQDKAFRMRSLPAPAVKKP</sequence>
<dbReference type="Proteomes" id="UP001274830">
    <property type="component" value="Unassembled WGS sequence"/>
</dbReference>
<dbReference type="Gene3D" id="6.10.160.20">
    <property type="match status" value="1"/>
</dbReference>
<dbReference type="AlphaFoldDB" id="A0AAE0WUB0"/>
<feature type="region of interest" description="Disordered" evidence="1">
    <location>
        <begin position="1"/>
        <end position="45"/>
    </location>
</feature>
<evidence type="ECO:0000256" key="1">
    <source>
        <dbReference type="SAM" id="MobiDB-lite"/>
    </source>
</evidence>
<dbReference type="EMBL" id="JAUTXT010000004">
    <property type="protein sequence ID" value="KAK3678282.1"/>
    <property type="molecule type" value="Genomic_DNA"/>
</dbReference>
<organism evidence="2 3">
    <name type="scientific">Recurvomyces mirabilis</name>
    <dbReference type="NCBI Taxonomy" id="574656"/>
    <lineage>
        <taxon>Eukaryota</taxon>
        <taxon>Fungi</taxon>
        <taxon>Dikarya</taxon>
        <taxon>Ascomycota</taxon>
        <taxon>Pezizomycotina</taxon>
        <taxon>Dothideomycetes</taxon>
        <taxon>Dothideomycetidae</taxon>
        <taxon>Mycosphaerellales</taxon>
        <taxon>Teratosphaeriaceae</taxon>
        <taxon>Recurvomyces</taxon>
    </lineage>
</organism>
<evidence type="ECO:0000313" key="2">
    <source>
        <dbReference type="EMBL" id="KAK3678282.1"/>
    </source>
</evidence>